<accession>A0AAW2UFV1</accession>
<dbReference type="AlphaFoldDB" id="A0AAW2UFV1"/>
<proteinExistence type="predicted"/>
<sequence>MLGSILIVGVLALVLQAAWRFLDTYWFQPKKLEKILRDQGLTGNPYRFFFGDARETGRMFKETYSKPIGITDDITPRVLPFITKTLKTYGKRSFVWVGPRPGLPGDDESYIDEIPSVSEVQGYSKECLTNSGKAQ</sequence>
<comment type="caution">
    <text evidence="1">The sequence shown here is derived from an EMBL/GenBank/DDBJ whole genome shotgun (WGS) entry which is preliminary data.</text>
</comment>
<reference evidence="1" key="1">
    <citation type="submission" date="2020-06" db="EMBL/GenBank/DDBJ databases">
        <authorList>
            <person name="Li T."/>
            <person name="Hu X."/>
            <person name="Zhang T."/>
            <person name="Song X."/>
            <person name="Zhang H."/>
            <person name="Dai N."/>
            <person name="Sheng W."/>
            <person name="Hou X."/>
            <person name="Wei L."/>
        </authorList>
    </citation>
    <scope>NUCLEOTIDE SEQUENCE</scope>
    <source>
        <strain evidence="1">G02</strain>
        <tissue evidence="1">Leaf</tissue>
    </source>
</reference>
<evidence type="ECO:0000313" key="1">
    <source>
        <dbReference type="EMBL" id="KAL0414431.1"/>
    </source>
</evidence>
<organism evidence="1">
    <name type="scientific">Sesamum radiatum</name>
    <name type="common">Black benniseed</name>
    <dbReference type="NCBI Taxonomy" id="300843"/>
    <lineage>
        <taxon>Eukaryota</taxon>
        <taxon>Viridiplantae</taxon>
        <taxon>Streptophyta</taxon>
        <taxon>Embryophyta</taxon>
        <taxon>Tracheophyta</taxon>
        <taxon>Spermatophyta</taxon>
        <taxon>Magnoliopsida</taxon>
        <taxon>eudicotyledons</taxon>
        <taxon>Gunneridae</taxon>
        <taxon>Pentapetalae</taxon>
        <taxon>asterids</taxon>
        <taxon>lamiids</taxon>
        <taxon>Lamiales</taxon>
        <taxon>Pedaliaceae</taxon>
        <taxon>Sesamum</taxon>
    </lineage>
</organism>
<name>A0AAW2UFV1_SESRA</name>
<dbReference type="EMBL" id="JACGWJ010000006">
    <property type="protein sequence ID" value="KAL0414431.1"/>
    <property type="molecule type" value="Genomic_DNA"/>
</dbReference>
<protein>
    <submittedName>
        <fullName evidence="1">Cytochrome</fullName>
    </submittedName>
</protein>
<reference evidence="1" key="2">
    <citation type="journal article" date="2024" name="Plant">
        <title>Genomic evolution and insights into agronomic trait innovations of Sesamum species.</title>
        <authorList>
            <person name="Miao H."/>
            <person name="Wang L."/>
            <person name="Qu L."/>
            <person name="Liu H."/>
            <person name="Sun Y."/>
            <person name="Le M."/>
            <person name="Wang Q."/>
            <person name="Wei S."/>
            <person name="Zheng Y."/>
            <person name="Lin W."/>
            <person name="Duan Y."/>
            <person name="Cao H."/>
            <person name="Xiong S."/>
            <person name="Wang X."/>
            <person name="Wei L."/>
            <person name="Li C."/>
            <person name="Ma Q."/>
            <person name="Ju M."/>
            <person name="Zhao R."/>
            <person name="Li G."/>
            <person name="Mu C."/>
            <person name="Tian Q."/>
            <person name="Mei H."/>
            <person name="Zhang T."/>
            <person name="Gao T."/>
            <person name="Zhang H."/>
        </authorList>
    </citation>
    <scope>NUCLEOTIDE SEQUENCE</scope>
    <source>
        <strain evidence="1">G02</strain>
    </source>
</reference>
<gene>
    <name evidence="1" type="ORF">Sradi_1644800</name>
</gene>